<dbReference type="Proteomes" id="UP001059209">
    <property type="component" value="Chromosome"/>
</dbReference>
<dbReference type="EMBL" id="CP104205">
    <property type="protein sequence ID" value="UWX56360.1"/>
    <property type="molecule type" value="Genomic_DNA"/>
</dbReference>
<evidence type="ECO:0000313" key="2">
    <source>
        <dbReference type="Proteomes" id="UP001059209"/>
    </source>
</evidence>
<gene>
    <name evidence="1" type="ORF">NYZ99_09230</name>
</gene>
<name>A0ABY5YE22_9FLAO</name>
<accession>A0ABY5YE22</accession>
<protein>
    <submittedName>
        <fullName evidence="1">Uncharacterized protein</fullName>
    </submittedName>
</protein>
<sequence length="154" mass="17661">MKKTAFILIVIFLSISTSCNDEKITELNTRIAELETENQKLTDSISGIQYFRVLNSKVFGSANRPTFQAGKENKVTFEFYNTEKIREYNVYQLSADGKREKLIHNGLTENGFEYSFVPRKKGLYKINLLTVFDTGNTQFGEIEIPAHMTLNITE</sequence>
<organism evidence="1 2">
    <name type="scientific">Maribacter litopenaei</name>
    <dbReference type="NCBI Taxonomy" id="2976127"/>
    <lineage>
        <taxon>Bacteria</taxon>
        <taxon>Pseudomonadati</taxon>
        <taxon>Bacteroidota</taxon>
        <taxon>Flavobacteriia</taxon>
        <taxon>Flavobacteriales</taxon>
        <taxon>Flavobacteriaceae</taxon>
        <taxon>Maribacter</taxon>
    </lineage>
</organism>
<keyword evidence="2" id="KW-1185">Reference proteome</keyword>
<dbReference type="PROSITE" id="PS51257">
    <property type="entry name" value="PROKAR_LIPOPROTEIN"/>
    <property type="match status" value="1"/>
</dbReference>
<dbReference type="RefSeq" id="WP_260574997.1">
    <property type="nucleotide sequence ID" value="NZ_CP104205.1"/>
</dbReference>
<proteinExistence type="predicted"/>
<reference evidence="1" key="1">
    <citation type="submission" date="2022-09" db="EMBL/GenBank/DDBJ databases">
        <title>Maribacter litopenaei sp. nov., isolated from the intestinal tract of the Pacific White Shrimp, Litopenaeus vannamei.</title>
        <authorList>
            <person name="Kim S.Y."/>
            <person name="Hwang C.Y."/>
        </authorList>
    </citation>
    <scope>NUCLEOTIDE SEQUENCE</scope>
    <source>
        <strain evidence="1">HL-LV01</strain>
    </source>
</reference>
<evidence type="ECO:0000313" key="1">
    <source>
        <dbReference type="EMBL" id="UWX56360.1"/>
    </source>
</evidence>